<dbReference type="InterPro" id="IPR036872">
    <property type="entry name" value="CH_dom_sf"/>
</dbReference>
<dbReference type="Gene3D" id="1.10.418.10">
    <property type="entry name" value="Calponin-like domain"/>
    <property type="match status" value="2"/>
</dbReference>
<name>I7MJG8_TETTS</name>
<accession>I7MJG8</accession>
<dbReference type="PROSITE" id="PS50021">
    <property type="entry name" value="CH"/>
    <property type="match status" value="1"/>
</dbReference>
<feature type="region of interest" description="Disordered" evidence="1">
    <location>
        <begin position="477"/>
        <end position="507"/>
    </location>
</feature>
<dbReference type="Proteomes" id="UP000009168">
    <property type="component" value="Unassembled WGS sequence"/>
</dbReference>
<feature type="compositionally biased region" description="Low complexity" evidence="1">
    <location>
        <begin position="495"/>
        <end position="507"/>
    </location>
</feature>
<feature type="compositionally biased region" description="Polar residues" evidence="1">
    <location>
        <begin position="1439"/>
        <end position="1450"/>
    </location>
</feature>
<dbReference type="Pfam" id="PF00307">
    <property type="entry name" value="CH"/>
    <property type="match status" value="1"/>
</dbReference>
<gene>
    <name evidence="3" type="ORF">TTHERM_00188990</name>
</gene>
<evidence type="ECO:0000313" key="3">
    <source>
        <dbReference type="EMBL" id="EAR96330.2"/>
    </source>
</evidence>
<feature type="region of interest" description="Disordered" evidence="1">
    <location>
        <begin position="759"/>
        <end position="782"/>
    </location>
</feature>
<feature type="region of interest" description="Disordered" evidence="1">
    <location>
        <begin position="284"/>
        <end position="334"/>
    </location>
</feature>
<feature type="compositionally biased region" description="Polar residues" evidence="1">
    <location>
        <begin position="1381"/>
        <end position="1395"/>
    </location>
</feature>
<dbReference type="InterPro" id="IPR001715">
    <property type="entry name" value="CH_dom"/>
</dbReference>
<feature type="compositionally biased region" description="Low complexity" evidence="1">
    <location>
        <begin position="1355"/>
        <end position="1364"/>
    </location>
</feature>
<feature type="region of interest" description="Disordered" evidence="1">
    <location>
        <begin position="1355"/>
        <end position="1401"/>
    </location>
</feature>
<dbReference type="InParanoid" id="I7MJG8"/>
<dbReference type="GeneID" id="7830834"/>
<proteinExistence type="predicted"/>
<evidence type="ECO:0000313" key="4">
    <source>
        <dbReference type="Proteomes" id="UP000009168"/>
    </source>
</evidence>
<dbReference type="KEGG" id="tet:TTHERM_00188990"/>
<feature type="compositionally biased region" description="Low complexity" evidence="1">
    <location>
        <begin position="759"/>
        <end position="778"/>
    </location>
</feature>
<feature type="region of interest" description="Disordered" evidence="1">
    <location>
        <begin position="1439"/>
        <end position="1466"/>
    </location>
</feature>
<dbReference type="eggNOG" id="ENOG502SFNU">
    <property type="taxonomic scope" value="Eukaryota"/>
</dbReference>
<protein>
    <recommendedName>
        <fullName evidence="2">Calponin-homology (CH) domain-containing protein</fullName>
    </recommendedName>
</protein>
<feature type="domain" description="Calponin-homology (CH)" evidence="2">
    <location>
        <begin position="30"/>
        <end position="144"/>
    </location>
</feature>
<dbReference type="OrthoDB" id="297227at2759"/>
<organism evidence="3 4">
    <name type="scientific">Tetrahymena thermophila (strain SB210)</name>
    <dbReference type="NCBI Taxonomy" id="312017"/>
    <lineage>
        <taxon>Eukaryota</taxon>
        <taxon>Sar</taxon>
        <taxon>Alveolata</taxon>
        <taxon>Ciliophora</taxon>
        <taxon>Intramacronucleata</taxon>
        <taxon>Oligohymenophorea</taxon>
        <taxon>Hymenostomatida</taxon>
        <taxon>Tetrahymenina</taxon>
        <taxon>Tetrahymenidae</taxon>
        <taxon>Tetrahymena</taxon>
    </lineage>
</organism>
<evidence type="ECO:0000259" key="2">
    <source>
        <dbReference type="PROSITE" id="PS50021"/>
    </source>
</evidence>
<feature type="compositionally biased region" description="Polar residues" evidence="1">
    <location>
        <begin position="284"/>
        <end position="325"/>
    </location>
</feature>
<feature type="region of interest" description="Disordered" evidence="1">
    <location>
        <begin position="944"/>
        <end position="967"/>
    </location>
</feature>
<keyword evidence="4" id="KW-1185">Reference proteome</keyword>
<dbReference type="EMBL" id="GG662693">
    <property type="protein sequence ID" value="EAR96330.2"/>
    <property type="molecule type" value="Genomic_DNA"/>
</dbReference>
<sequence length="1725" mass="200506">MQGYYDTNLNQEYLAQGAVRELANKNDSHNLTVDELIDWIRSFQYQDCQNVMVLNDLQNGVVFCQLVHDIIYYRQKPDFIARVIRQNTSSSSLINMTTALNAIKDSSFDVPSKIISMQPQQLCEENEFKLRVLQYLYTLQQRKSESSLFHQQFFTEQNQENQFKSQNLNQITNHNYQNSRNVLSQNNSSQKLFTPRTIADDNQHIQVNQMIQKFQNSPNLNAGSLFFNNKQKQSAEISKISSIQNNYQDNSNYNSLSSRITENIQHQPTNQNQLFIPLNQSLRSNQGVTSTPNLKASQNNSVRPTNSKTSISSLKKQNNPDNQSGEKLAFQQQQVQQSVRLNTVNSPVSPITQISNIKHYNMSIDQSSISTPNHMISLFATQTNSTPDLKGQGRVFHHQKVNSQISKFNANNDQIQNSNRMIPSSISHRESSLSKIPPSILQSQTNTSTISKKRKNVTLDLRDQQDQIQTIKSINNDLIGNNQNNSCQKSASNLSPQQNLNPKQSSQKSSQWWKDVHYIEQQNGETIQVIPVNNETKARLYRWLVDITLIKDDFDSKNVDRLAKFGKNGALFADLLNRITGKTNPLFNGIFRGAKNSSQVNVNFNKAFSFMRQQQKLNPRYLWCIDFLKDGNPNIFWGLIDDLWHWSHQKISPYDSRFKQNQQRLTAEQQQLEKSFTQRENKEFSYDKICFNQEAQKQKKLEESYSMHKANKLSQSQQNLQLSMQPSHYQSILSTSKQNIGGNQSTMNHSISMRQFTSSNNNTQQNYHQQINQNQSYQKRQGSPMQNNYILDTNLKDQSNLTLPTAYQNQSFSKALKRKSPLRTPMVQMPTNSYKEQSDYRKLIVETTNNFIHSSQSPTSNKNNNMYSPKHPSNQATARFRTEQINNSNTKRNSNFMISQGNQTPNQTNVNNLGQSTEFYVTDEKFYNLQQDLLNKSNQLQSSNRVLSPSYHSPRLESKRKSIGQMISPSSQNITQTLSRMGSSNKSLFGKSKNYVDTLRQEETRNIFSPVRQIQSATSKGGNIIDKNLEKICKHWLLEIDYQERELNFFTKDDQRFIFQDEARNGLFLQSLLFKVGMWNIPFDRKGIIRKPQSIEECRYNLSLIFEILHENKVEIHQQYQNYELLLQGSINSFWNIIYSIKKHLQGEESDSYEQNLFKILPYSQQEISQLESSLNQWLSNEIFQTKVENIFTQFYQKLCNGLFWVDLVETVTKRKVKNVNYHPKDQAHSFNNISNALAPLKTFKNFGQGFTYKEEQLVVVNKQVVLGLLEDFRRYFDGQPARQEPNYFKDGPYLGFRKMTTSSNNYKIQALEEDLDSNRQITANSPYNYTSSRNNISTQNQDKSIINATSPQSKLLNQSKSSKMVSSKEIDPENAKQIISDRQNVFPTPRNYRQGSFGEQIVSQGDLQSSFRRRPSNLSNFGIDQSKQQLNQSNLPQAEKSTIQQNLSPQSQKNQNDQDDNFQMLSSNNKMNSLFKKFVSPIKYNQNNKINYDNSFDTIQKMNSYLPESRNDQKSLNESYTRSAELSYLREMQSPKKISLNQTYLSSNIYQSSESEIFQWLCLLGFEDFVTKVDFDQPYIEEIKDGIFIAKLVEVLEGKEIKGLILEPKKKSCCIQNIRKAFNLIRNKRDVDFALVEHEEKIYEAERNYMFTLFNNLKYAYRQKTQYYHNFNKSQSRSLLNHNMTMSSPQRAEQLFYSKKEKENYILNKTEWEKSIVRPIKAQI</sequence>
<evidence type="ECO:0000256" key="1">
    <source>
        <dbReference type="SAM" id="MobiDB-lite"/>
    </source>
</evidence>
<reference evidence="4" key="1">
    <citation type="journal article" date="2006" name="PLoS Biol.">
        <title>Macronuclear genome sequence of the ciliate Tetrahymena thermophila, a model eukaryote.</title>
        <authorList>
            <person name="Eisen J.A."/>
            <person name="Coyne R.S."/>
            <person name="Wu M."/>
            <person name="Wu D."/>
            <person name="Thiagarajan M."/>
            <person name="Wortman J.R."/>
            <person name="Badger J.H."/>
            <person name="Ren Q."/>
            <person name="Amedeo P."/>
            <person name="Jones K.M."/>
            <person name="Tallon L.J."/>
            <person name="Delcher A.L."/>
            <person name="Salzberg S.L."/>
            <person name="Silva J.C."/>
            <person name="Haas B.J."/>
            <person name="Majoros W.H."/>
            <person name="Farzad M."/>
            <person name="Carlton J.M."/>
            <person name="Smith R.K. Jr."/>
            <person name="Garg J."/>
            <person name="Pearlman R.E."/>
            <person name="Karrer K.M."/>
            <person name="Sun L."/>
            <person name="Manning G."/>
            <person name="Elde N.C."/>
            <person name="Turkewitz A.P."/>
            <person name="Asai D.J."/>
            <person name="Wilkes D.E."/>
            <person name="Wang Y."/>
            <person name="Cai H."/>
            <person name="Collins K."/>
            <person name="Stewart B.A."/>
            <person name="Lee S.R."/>
            <person name="Wilamowska K."/>
            <person name="Weinberg Z."/>
            <person name="Ruzzo W.L."/>
            <person name="Wloga D."/>
            <person name="Gaertig J."/>
            <person name="Frankel J."/>
            <person name="Tsao C.-C."/>
            <person name="Gorovsky M.A."/>
            <person name="Keeling P.J."/>
            <person name="Waller R.F."/>
            <person name="Patron N.J."/>
            <person name="Cherry J.M."/>
            <person name="Stover N.A."/>
            <person name="Krieger C.J."/>
            <person name="del Toro C."/>
            <person name="Ryder H.F."/>
            <person name="Williamson S.C."/>
            <person name="Barbeau R.A."/>
            <person name="Hamilton E.P."/>
            <person name="Orias E."/>
        </authorList>
    </citation>
    <scope>NUCLEOTIDE SEQUENCE [LARGE SCALE GENOMIC DNA]</scope>
    <source>
        <strain evidence="4">SB210</strain>
    </source>
</reference>
<dbReference type="RefSeq" id="XP_001016575.2">
    <property type="nucleotide sequence ID" value="XM_001016575.2"/>
</dbReference>
<dbReference type="SUPFAM" id="SSF47576">
    <property type="entry name" value="Calponin-homology domain, CH-domain"/>
    <property type="match status" value="3"/>
</dbReference>